<dbReference type="Proteomes" id="UP001303115">
    <property type="component" value="Unassembled WGS sequence"/>
</dbReference>
<dbReference type="AlphaFoldDB" id="A0AAN6SW87"/>
<name>A0AAN6SW87_9PEZI</name>
<feature type="region of interest" description="Disordered" evidence="1">
    <location>
        <begin position="38"/>
        <end position="66"/>
    </location>
</feature>
<evidence type="ECO:0000313" key="3">
    <source>
        <dbReference type="EMBL" id="KAK4044406.1"/>
    </source>
</evidence>
<gene>
    <name evidence="3" type="ORF">C8A01DRAFT_31460</name>
</gene>
<evidence type="ECO:0000313" key="4">
    <source>
        <dbReference type="Proteomes" id="UP001303115"/>
    </source>
</evidence>
<dbReference type="EMBL" id="MU854319">
    <property type="protein sequence ID" value="KAK4044406.1"/>
    <property type="molecule type" value="Genomic_DNA"/>
</dbReference>
<accession>A0AAN6SW87</accession>
<dbReference type="PANTHER" id="PTHR42339">
    <property type="entry name" value="HISTONE H1"/>
    <property type="match status" value="1"/>
</dbReference>
<organism evidence="3 4">
    <name type="scientific">Parachaetomium inaequale</name>
    <dbReference type="NCBI Taxonomy" id="2588326"/>
    <lineage>
        <taxon>Eukaryota</taxon>
        <taxon>Fungi</taxon>
        <taxon>Dikarya</taxon>
        <taxon>Ascomycota</taxon>
        <taxon>Pezizomycotina</taxon>
        <taxon>Sordariomycetes</taxon>
        <taxon>Sordariomycetidae</taxon>
        <taxon>Sordariales</taxon>
        <taxon>Chaetomiaceae</taxon>
        <taxon>Parachaetomium</taxon>
    </lineage>
</organism>
<dbReference type="GO" id="GO:0003677">
    <property type="term" value="F:DNA binding"/>
    <property type="evidence" value="ECO:0007669"/>
    <property type="project" value="InterPro"/>
</dbReference>
<dbReference type="Pfam" id="PF24852">
    <property type="entry name" value="DUF7726"/>
    <property type="match status" value="2"/>
</dbReference>
<feature type="region of interest" description="Disordered" evidence="1">
    <location>
        <begin position="270"/>
        <end position="295"/>
    </location>
</feature>
<keyword evidence="4" id="KW-1185">Reference proteome</keyword>
<evidence type="ECO:0000259" key="2">
    <source>
        <dbReference type="Pfam" id="PF24852"/>
    </source>
</evidence>
<comment type="caution">
    <text evidence="3">The sequence shown here is derived from an EMBL/GenBank/DDBJ whole genome shotgun (WGS) entry which is preliminary data.</text>
</comment>
<dbReference type="InterPro" id="IPR056143">
    <property type="entry name" value="DUF7726"/>
</dbReference>
<reference evidence="4" key="1">
    <citation type="journal article" date="2023" name="Mol. Phylogenet. Evol.">
        <title>Genome-scale phylogeny and comparative genomics of the fungal order Sordariales.</title>
        <authorList>
            <person name="Hensen N."/>
            <person name="Bonometti L."/>
            <person name="Westerberg I."/>
            <person name="Brannstrom I.O."/>
            <person name="Guillou S."/>
            <person name="Cros-Aarteil S."/>
            <person name="Calhoun S."/>
            <person name="Haridas S."/>
            <person name="Kuo A."/>
            <person name="Mondo S."/>
            <person name="Pangilinan J."/>
            <person name="Riley R."/>
            <person name="LaButti K."/>
            <person name="Andreopoulos B."/>
            <person name="Lipzen A."/>
            <person name="Chen C."/>
            <person name="Yan M."/>
            <person name="Daum C."/>
            <person name="Ng V."/>
            <person name="Clum A."/>
            <person name="Steindorff A."/>
            <person name="Ohm R.A."/>
            <person name="Martin F."/>
            <person name="Silar P."/>
            <person name="Natvig D.O."/>
            <person name="Lalanne C."/>
            <person name="Gautier V."/>
            <person name="Ament-Velasquez S.L."/>
            <person name="Kruys A."/>
            <person name="Hutchinson M.I."/>
            <person name="Powell A.J."/>
            <person name="Barry K."/>
            <person name="Miller A.N."/>
            <person name="Grigoriev I.V."/>
            <person name="Debuchy R."/>
            <person name="Gladieux P."/>
            <person name="Hiltunen Thoren M."/>
            <person name="Johannesson H."/>
        </authorList>
    </citation>
    <scope>NUCLEOTIDE SEQUENCE [LARGE SCALE GENOMIC DNA]</scope>
    <source>
        <strain evidence="4">CBS 284.82</strain>
    </source>
</reference>
<dbReference type="PANTHER" id="PTHR42339:SF1">
    <property type="entry name" value="HISTONE H1"/>
    <property type="match status" value="1"/>
</dbReference>
<feature type="domain" description="DUF7726" evidence="2">
    <location>
        <begin position="75"/>
        <end position="146"/>
    </location>
</feature>
<dbReference type="InterPro" id="IPR010982">
    <property type="entry name" value="Lambda_DNA-bd_dom_sf"/>
</dbReference>
<protein>
    <recommendedName>
        <fullName evidence="2">DUF7726 domain-containing protein</fullName>
    </recommendedName>
</protein>
<feature type="domain" description="DUF7726" evidence="2">
    <location>
        <begin position="186"/>
        <end position="267"/>
    </location>
</feature>
<feature type="compositionally biased region" description="Basic and acidic residues" evidence="1">
    <location>
        <begin position="286"/>
        <end position="295"/>
    </location>
</feature>
<sequence>MGSEYFRTALGALPSAINTQLGQTPAAGLTAARGQENVPVAMASAKPASKKRKSTEDHAPAEPVDLDDIDLEGAPLDANCDQVRRKITKFLDSGAMTKTAFAKEIGVSAKSLGGFLGVSGRYQGSGFAAYPAAWEFFKKREIAGVKLPTAKKQKTSSAGEASSTAKAVAIDISDVVLPGEEDDNVSVFDTCDEVRKKINAHLKKPGVTQAQFCRDIYAQLGPTRPAKPFQSSQLAQFRNAKGALSGAKSRIFYGAYVFFEKLRIKGGKPKTKHRLEMEEQWGPGGMRRDIDGRQR</sequence>
<dbReference type="Gene3D" id="1.10.260.40">
    <property type="entry name" value="lambda repressor-like DNA-binding domains"/>
    <property type="match status" value="1"/>
</dbReference>
<evidence type="ECO:0000256" key="1">
    <source>
        <dbReference type="SAM" id="MobiDB-lite"/>
    </source>
</evidence>
<proteinExistence type="predicted"/>